<dbReference type="RefSeq" id="WP_019600412.1">
    <property type="nucleotide sequence ID" value="NZ_FNQC01000005.1"/>
</dbReference>
<keyword evidence="8" id="KW-1185">Reference proteome</keyword>
<keyword evidence="4" id="KW-0456">Lyase</keyword>
<dbReference type="PANTHER" id="PTHR39210:SF1">
    <property type="entry name" value="HEPARIN-SULFATE LYASE"/>
    <property type="match status" value="1"/>
</dbReference>
<accession>A0A1H3Q0K3</accession>
<keyword evidence="3" id="KW-0574">Periplasm</keyword>
<feature type="domain" description="Heparinase II/III-like C-terminal" evidence="5">
    <location>
        <begin position="314"/>
        <end position="517"/>
    </location>
</feature>
<evidence type="ECO:0000256" key="3">
    <source>
        <dbReference type="ARBA" id="ARBA00022764"/>
    </source>
</evidence>
<dbReference type="Gene3D" id="2.70.98.70">
    <property type="match status" value="1"/>
</dbReference>
<gene>
    <name evidence="7" type="ORF">SAMN05444412_105136</name>
</gene>
<dbReference type="PANTHER" id="PTHR39210">
    <property type="entry name" value="HEPARIN-SULFATE LYASE"/>
    <property type="match status" value="1"/>
</dbReference>
<protein>
    <submittedName>
        <fullName evidence="7">Heparinase II/III N-terminus</fullName>
    </submittedName>
</protein>
<name>A0A1H3Q0K3_9BACT</name>
<dbReference type="SUPFAM" id="SSF48230">
    <property type="entry name" value="Chondroitin AC/alginate lyase"/>
    <property type="match status" value="1"/>
</dbReference>
<feature type="domain" description="Heparin-sulfate lyase N-terminal" evidence="6">
    <location>
        <begin position="146"/>
        <end position="309"/>
    </location>
</feature>
<comment type="caution">
    <text evidence="7">The sequence shown here is derived from an EMBL/GenBank/DDBJ whole genome shotgun (WGS) entry which is preliminary data.</text>
</comment>
<sequence length="530" mass="60692">MAITSSILTLLRTIAYLKPSQAIFQIKNRIKSAKSLSHFGKEGSGSHKLDFFKTELNHIVLRQNENNYQFTFLNSTVGFDDAINWNDQTQGKLWNYNLQYLDVLKQDNLPISVKLDLVLSLYAWLNDGRLPLEPYPASLRIMNVIRFLESTEVNLKDAIRIKQYLWAEINYLSQNLEYHILANHLLENAFAFWMGGLYFQNDSWLKKSAKLLEKELEEQVLLDGAHFELAPMYHQIILFRVLEAYCLSPESHPMKVLLKEKAELMLTWLIEMTLPNGTLPHFNDTTESIAISSSELQNIANNLNILPKKNLKLSLSGYRRLKLDNLVLIADIEGIKPSYQPGHAHADTFSFVLHQGENPIIVDPGISTYTISEKRNWERSTAAHNTIEINGKSSSEVWSGFRVGKRAKVTINADEGDRVSAEHNGYSPIKHTREFLKKNENIEILDILSGRKSKHPSVFRLHFHPDCKIIQLDASTVKINESILIQWNCDGKIEIENYQFAEGFNLLTQATRLSIKFLGSQIRTIISPIQ</sequence>
<evidence type="ECO:0000313" key="7">
    <source>
        <dbReference type="EMBL" id="SDZ06780.1"/>
    </source>
</evidence>
<evidence type="ECO:0000259" key="5">
    <source>
        <dbReference type="Pfam" id="PF07940"/>
    </source>
</evidence>
<dbReference type="Pfam" id="PF07940">
    <property type="entry name" value="Hepar_II_III_C"/>
    <property type="match status" value="1"/>
</dbReference>
<comment type="subcellular location">
    <subcellularLocation>
        <location evidence="1">Periplasm</location>
    </subcellularLocation>
</comment>
<evidence type="ECO:0000256" key="4">
    <source>
        <dbReference type="ARBA" id="ARBA00023239"/>
    </source>
</evidence>
<dbReference type="Pfam" id="PF16889">
    <property type="entry name" value="Hepar_II_III_N"/>
    <property type="match status" value="1"/>
</dbReference>
<evidence type="ECO:0000313" key="8">
    <source>
        <dbReference type="Proteomes" id="UP000199663"/>
    </source>
</evidence>
<dbReference type="Gene3D" id="1.50.10.100">
    <property type="entry name" value="Chondroitin AC/alginate lyase"/>
    <property type="match status" value="1"/>
</dbReference>
<dbReference type="EMBL" id="FNQC01000005">
    <property type="protein sequence ID" value="SDZ06780.1"/>
    <property type="molecule type" value="Genomic_DNA"/>
</dbReference>
<dbReference type="Proteomes" id="UP000199663">
    <property type="component" value="Unassembled WGS sequence"/>
</dbReference>
<evidence type="ECO:0000256" key="2">
    <source>
        <dbReference type="ARBA" id="ARBA00022729"/>
    </source>
</evidence>
<reference evidence="7 8" key="1">
    <citation type="submission" date="2016-10" db="EMBL/GenBank/DDBJ databases">
        <authorList>
            <person name="Varghese N."/>
            <person name="Submissions S."/>
        </authorList>
    </citation>
    <scope>NUCLEOTIDE SEQUENCE [LARGE SCALE GENOMIC DNA]</scope>
    <source>
        <strain evidence="7 8">DSM 17997</strain>
    </source>
</reference>
<dbReference type="InterPro" id="IPR008929">
    <property type="entry name" value="Chondroitin_lyas"/>
</dbReference>
<proteinExistence type="predicted"/>
<dbReference type="InterPro" id="IPR031680">
    <property type="entry name" value="Hepar_II_III_N"/>
</dbReference>
<evidence type="ECO:0000256" key="1">
    <source>
        <dbReference type="ARBA" id="ARBA00004418"/>
    </source>
</evidence>
<evidence type="ECO:0000259" key="6">
    <source>
        <dbReference type="Pfam" id="PF16889"/>
    </source>
</evidence>
<dbReference type="InterPro" id="IPR012480">
    <property type="entry name" value="Hepar_II_III_C"/>
</dbReference>
<keyword evidence="2" id="KW-0732">Signal</keyword>
<organism evidence="7 8">
    <name type="scientific">Rhodonellum ikkaensis</name>
    <dbReference type="NCBI Taxonomy" id="336829"/>
    <lineage>
        <taxon>Bacteria</taxon>
        <taxon>Pseudomonadati</taxon>
        <taxon>Bacteroidota</taxon>
        <taxon>Cytophagia</taxon>
        <taxon>Cytophagales</taxon>
        <taxon>Cytophagaceae</taxon>
        <taxon>Rhodonellum</taxon>
    </lineage>
</organism>